<evidence type="ECO:0000256" key="2">
    <source>
        <dbReference type="ARBA" id="ARBA00022649"/>
    </source>
</evidence>
<keyword evidence="5" id="KW-0378">Hydrolase</keyword>
<dbReference type="SUPFAM" id="SSF54786">
    <property type="entry name" value="YcfA/nrd intein domain"/>
    <property type="match status" value="1"/>
</dbReference>
<dbReference type="Pfam" id="PF07927">
    <property type="entry name" value="HicA_toxin"/>
    <property type="match status" value="1"/>
</dbReference>
<evidence type="ECO:0000256" key="5">
    <source>
        <dbReference type="ARBA" id="ARBA00022801"/>
    </source>
</evidence>
<dbReference type="Gene3D" id="3.30.920.30">
    <property type="entry name" value="Hypothetical protein"/>
    <property type="match status" value="1"/>
</dbReference>
<evidence type="ECO:0000256" key="4">
    <source>
        <dbReference type="ARBA" id="ARBA00022759"/>
    </source>
</evidence>
<evidence type="ECO:0000313" key="8">
    <source>
        <dbReference type="EMBL" id="TLV00217.1"/>
    </source>
</evidence>
<comment type="similarity">
    <text evidence="1">Belongs to the HicA mRNA interferase family.</text>
</comment>
<dbReference type="RefSeq" id="WP_138365597.1">
    <property type="nucleotide sequence ID" value="NZ_VCEJ01000004.1"/>
</dbReference>
<proteinExistence type="inferred from homology"/>
<dbReference type="InterPro" id="IPR038570">
    <property type="entry name" value="HicA_sf"/>
</dbReference>
<dbReference type="GO" id="GO:0003729">
    <property type="term" value="F:mRNA binding"/>
    <property type="evidence" value="ECO:0007669"/>
    <property type="project" value="InterPro"/>
</dbReference>
<dbReference type="GO" id="GO:0016787">
    <property type="term" value="F:hydrolase activity"/>
    <property type="evidence" value="ECO:0007669"/>
    <property type="project" value="UniProtKB-KW"/>
</dbReference>
<keyword evidence="7" id="KW-0346">Stress response</keyword>
<keyword evidence="6" id="KW-0694">RNA-binding</keyword>
<dbReference type="Proteomes" id="UP000306402">
    <property type="component" value="Unassembled WGS sequence"/>
</dbReference>
<dbReference type="PANTHER" id="PTHR34873">
    <property type="entry name" value="SSR1766 PROTEIN"/>
    <property type="match status" value="1"/>
</dbReference>
<dbReference type="InterPro" id="IPR012933">
    <property type="entry name" value="HicA_mRNA_interferase"/>
</dbReference>
<dbReference type="EMBL" id="VCEJ01000004">
    <property type="protein sequence ID" value="TLV00217.1"/>
    <property type="molecule type" value="Genomic_DNA"/>
</dbReference>
<dbReference type="OrthoDB" id="9798547at2"/>
<keyword evidence="3" id="KW-0540">Nuclease</keyword>
<evidence type="ECO:0000256" key="1">
    <source>
        <dbReference type="ARBA" id="ARBA00006620"/>
    </source>
</evidence>
<comment type="caution">
    <text evidence="8">The sequence shown here is derived from an EMBL/GenBank/DDBJ whole genome shotgun (WGS) entry which is preliminary data.</text>
</comment>
<evidence type="ECO:0000313" key="9">
    <source>
        <dbReference type="Proteomes" id="UP000306402"/>
    </source>
</evidence>
<keyword evidence="9" id="KW-1185">Reference proteome</keyword>
<evidence type="ECO:0000256" key="3">
    <source>
        <dbReference type="ARBA" id="ARBA00022722"/>
    </source>
</evidence>
<keyword evidence="2" id="KW-1277">Toxin-antitoxin system</keyword>
<accession>A0A5R9KVW3</accession>
<evidence type="ECO:0000256" key="6">
    <source>
        <dbReference type="ARBA" id="ARBA00022884"/>
    </source>
</evidence>
<sequence>MKSRELFKILRKDGWYVVRQSGSHVIMKHRTKPTQLIVPFHGSKEVKKGLLTAILKQAEIKTDKR</sequence>
<keyword evidence="4" id="KW-0255">Endonuclease</keyword>
<dbReference type="AlphaFoldDB" id="A0A5R9KVW3"/>
<protein>
    <submittedName>
        <fullName evidence="8">Type II toxin-antitoxin system HicA family toxin</fullName>
    </submittedName>
</protein>
<dbReference type="PANTHER" id="PTHR34873:SF3">
    <property type="entry name" value="ADDICTION MODULE TOXIN, HICA FAMILY"/>
    <property type="match status" value="1"/>
</dbReference>
<gene>
    <name evidence="8" type="ORF">FEN17_11970</name>
</gene>
<reference evidence="8 9" key="1">
    <citation type="submission" date="2019-05" db="EMBL/GenBank/DDBJ databases">
        <authorList>
            <person name="Qu J.-H."/>
        </authorList>
    </citation>
    <scope>NUCLEOTIDE SEQUENCE [LARGE SCALE GENOMIC DNA]</scope>
    <source>
        <strain evidence="8 9">T17</strain>
    </source>
</reference>
<organism evidence="8 9">
    <name type="scientific">Dyadobacter luticola</name>
    <dbReference type="NCBI Taxonomy" id="1979387"/>
    <lineage>
        <taxon>Bacteria</taxon>
        <taxon>Pseudomonadati</taxon>
        <taxon>Bacteroidota</taxon>
        <taxon>Cytophagia</taxon>
        <taxon>Cytophagales</taxon>
        <taxon>Spirosomataceae</taxon>
        <taxon>Dyadobacter</taxon>
    </lineage>
</organism>
<name>A0A5R9KVW3_9BACT</name>
<dbReference type="GO" id="GO:0004519">
    <property type="term" value="F:endonuclease activity"/>
    <property type="evidence" value="ECO:0007669"/>
    <property type="project" value="UniProtKB-KW"/>
</dbReference>
<evidence type="ECO:0000256" key="7">
    <source>
        <dbReference type="ARBA" id="ARBA00023016"/>
    </source>
</evidence>